<evidence type="ECO:0000256" key="2">
    <source>
        <dbReference type="RuleBase" id="RU363015"/>
    </source>
</evidence>
<proteinExistence type="inferred from homology"/>
<gene>
    <name evidence="3" type="ORF">Dsi01nite_102320</name>
</gene>
<dbReference type="NCBIfam" id="TIGR00730">
    <property type="entry name" value="Rossman fold protein, TIGR00730 family"/>
    <property type="match status" value="1"/>
</dbReference>
<dbReference type="SUPFAM" id="SSF102405">
    <property type="entry name" value="MCP/YpsA-like"/>
    <property type="match status" value="1"/>
</dbReference>
<comment type="similarity">
    <text evidence="1 2">Belongs to the LOG family.</text>
</comment>
<dbReference type="Proteomes" id="UP000660611">
    <property type="component" value="Unassembled WGS sequence"/>
</dbReference>
<dbReference type="InterPro" id="IPR031100">
    <property type="entry name" value="LOG_fam"/>
</dbReference>
<dbReference type="GO" id="GO:0016799">
    <property type="term" value="F:hydrolase activity, hydrolyzing N-glycosyl compounds"/>
    <property type="evidence" value="ECO:0007669"/>
    <property type="project" value="TreeGrafter"/>
</dbReference>
<dbReference type="PANTHER" id="PTHR31223">
    <property type="entry name" value="LOG FAMILY PROTEIN YJL055W"/>
    <property type="match status" value="1"/>
</dbReference>
<keyword evidence="2" id="KW-0203">Cytokinin biosynthesis</keyword>
<organism evidence="3 4">
    <name type="scientific">Dactylosporangium siamense</name>
    <dbReference type="NCBI Taxonomy" id="685454"/>
    <lineage>
        <taxon>Bacteria</taxon>
        <taxon>Bacillati</taxon>
        <taxon>Actinomycetota</taxon>
        <taxon>Actinomycetes</taxon>
        <taxon>Micromonosporales</taxon>
        <taxon>Micromonosporaceae</taxon>
        <taxon>Dactylosporangium</taxon>
    </lineage>
</organism>
<dbReference type="InterPro" id="IPR005269">
    <property type="entry name" value="LOG"/>
</dbReference>
<comment type="catalytic activity">
    <reaction evidence="2">
        <text>N(6)-(dimethylallyl)adenosine 5'-phosphate + H2O = N(6)-dimethylallyladenine + D-ribose 5-phosphate</text>
        <dbReference type="Rhea" id="RHEA:48560"/>
        <dbReference type="ChEBI" id="CHEBI:15377"/>
        <dbReference type="ChEBI" id="CHEBI:17660"/>
        <dbReference type="ChEBI" id="CHEBI:57526"/>
        <dbReference type="ChEBI" id="CHEBI:78346"/>
        <dbReference type="EC" id="3.2.2.n1"/>
    </reaction>
</comment>
<dbReference type="PANTHER" id="PTHR31223:SF70">
    <property type="entry name" value="LOG FAMILY PROTEIN YJL055W"/>
    <property type="match status" value="1"/>
</dbReference>
<comment type="catalytic activity">
    <reaction evidence="2">
        <text>9-ribosyl-trans-zeatin 5'-phosphate + H2O = trans-zeatin + D-ribose 5-phosphate</text>
        <dbReference type="Rhea" id="RHEA:48564"/>
        <dbReference type="ChEBI" id="CHEBI:15377"/>
        <dbReference type="ChEBI" id="CHEBI:16522"/>
        <dbReference type="ChEBI" id="CHEBI:78346"/>
        <dbReference type="ChEBI" id="CHEBI:87947"/>
        <dbReference type="EC" id="3.2.2.n1"/>
    </reaction>
</comment>
<name>A0A919PZN8_9ACTN</name>
<evidence type="ECO:0000313" key="4">
    <source>
        <dbReference type="Proteomes" id="UP000660611"/>
    </source>
</evidence>
<protein>
    <recommendedName>
        <fullName evidence="2">Cytokinin riboside 5'-monophosphate phosphoribohydrolase</fullName>
        <ecNumber evidence="2">3.2.2.n1</ecNumber>
    </recommendedName>
</protein>
<dbReference type="EC" id="3.2.2.n1" evidence="2"/>
<sequence length="205" mass="21167">MPLHRTGRGVGVRVTVFASASAQAPDRFVHAATAFGRDLATAGVGLVYGGGKTGLMGAVADGALSAGGEVVGVMPQSLVDAEIAHPGLSSLRIVGSLHERKAALADLGDGFAALPGGAGTLEELFEAWTWQQLGLHTKPVALLNIDDYWNPLLHALDQMTETGFVRPADRQSLIVASDAAELLTAVATFVPPPGKYDRSARTGTS</sequence>
<dbReference type="AlphaFoldDB" id="A0A919PZN8"/>
<evidence type="ECO:0000256" key="1">
    <source>
        <dbReference type="ARBA" id="ARBA00006763"/>
    </source>
</evidence>
<dbReference type="Pfam" id="PF03641">
    <property type="entry name" value="Lysine_decarbox"/>
    <property type="match status" value="1"/>
</dbReference>
<reference evidence="3" key="1">
    <citation type="submission" date="2021-01" db="EMBL/GenBank/DDBJ databases">
        <title>Whole genome shotgun sequence of Dactylosporangium siamense NBRC 106093.</title>
        <authorList>
            <person name="Komaki H."/>
            <person name="Tamura T."/>
        </authorList>
    </citation>
    <scope>NUCLEOTIDE SEQUENCE</scope>
    <source>
        <strain evidence="3">NBRC 106093</strain>
    </source>
</reference>
<dbReference type="GO" id="GO:0005829">
    <property type="term" value="C:cytosol"/>
    <property type="evidence" value="ECO:0007669"/>
    <property type="project" value="TreeGrafter"/>
</dbReference>
<dbReference type="EMBL" id="BONQ01000172">
    <property type="protein sequence ID" value="GIG52191.1"/>
    <property type="molecule type" value="Genomic_DNA"/>
</dbReference>
<dbReference type="Gene3D" id="3.40.50.450">
    <property type="match status" value="1"/>
</dbReference>
<evidence type="ECO:0000313" key="3">
    <source>
        <dbReference type="EMBL" id="GIG52191.1"/>
    </source>
</evidence>
<comment type="caution">
    <text evidence="3">The sequence shown here is derived from an EMBL/GenBank/DDBJ whole genome shotgun (WGS) entry which is preliminary data.</text>
</comment>
<keyword evidence="2" id="KW-0378">Hydrolase</keyword>
<keyword evidence="4" id="KW-1185">Reference proteome</keyword>
<dbReference type="GO" id="GO:0009691">
    <property type="term" value="P:cytokinin biosynthetic process"/>
    <property type="evidence" value="ECO:0007669"/>
    <property type="project" value="UniProtKB-UniRule"/>
</dbReference>
<accession>A0A919PZN8</accession>